<organism evidence="2 3">
    <name type="scientific">Kribbella koreensis</name>
    <dbReference type="NCBI Taxonomy" id="57909"/>
    <lineage>
        <taxon>Bacteria</taxon>
        <taxon>Bacillati</taxon>
        <taxon>Actinomycetota</taxon>
        <taxon>Actinomycetes</taxon>
        <taxon>Propionibacteriales</taxon>
        <taxon>Kribbellaceae</taxon>
        <taxon>Kribbella</taxon>
    </lineage>
</organism>
<comment type="caution">
    <text evidence="2">The sequence shown here is derived from an EMBL/GenBank/DDBJ whole genome shotgun (WGS) entry which is preliminary data.</text>
</comment>
<feature type="transmembrane region" description="Helical" evidence="1">
    <location>
        <begin position="203"/>
        <end position="222"/>
    </location>
</feature>
<reference evidence="2 3" key="1">
    <citation type="journal article" date="2019" name="Int. J. Syst. Evol. Microbiol.">
        <title>The Global Catalogue of Microorganisms (GCM) 10K type strain sequencing project: providing services to taxonomists for standard genome sequencing and annotation.</title>
        <authorList>
            <consortium name="The Broad Institute Genomics Platform"/>
            <consortium name="The Broad Institute Genome Sequencing Center for Infectious Disease"/>
            <person name="Wu L."/>
            <person name="Ma J."/>
        </authorList>
    </citation>
    <scope>NUCLEOTIDE SEQUENCE [LARGE SCALE GENOMIC DNA]</scope>
    <source>
        <strain evidence="2 3">JCM 10977</strain>
    </source>
</reference>
<evidence type="ECO:0000313" key="3">
    <source>
        <dbReference type="Proteomes" id="UP001500542"/>
    </source>
</evidence>
<feature type="transmembrane region" description="Helical" evidence="1">
    <location>
        <begin position="228"/>
        <end position="246"/>
    </location>
</feature>
<keyword evidence="1" id="KW-0812">Transmembrane</keyword>
<feature type="transmembrane region" description="Helical" evidence="1">
    <location>
        <begin position="165"/>
        <end position="183"/>
    </location>
</feature>
<dbReference type="Proteomes" id="UP001500542">
    <property type="component" value="Unassembled WGS sequence"/>
</dbReference>
<name>A0ABN1QUH9_9ACTN</name>
<sequence>MLTGRAGSVLMRRAGSVLALGLVAMLGWSLAVSASMPSWYDPDRDCQQAFPLAEGNGLRITSSSLPPHATCDFGDGQLHQFISPTRSTVLTIVFALTAALTLAGLYFVLRRLTAPAGILRSAEAVDLRGRQLRHLGAGAFLTLLVVALFAGANVFAAFLGGPPGMLIVALTAIAALSAVAAALDRQLGPLPSTARDSQRRGAVVGCVTIATVFFITAASGNFPFYRIWVAPVGAITYLLVVTVQWSRAARGVRTGLAGVLGADE</sequence>
<keyword evidence="3" id="KW-1185">Reference proteome</keyword>
<evidence type="ECO:0008006" key="4">
    <source>
        <dbReference type="Google" id="ProtNLM"/>
    </source>
</evidence>
<keyword evidence="1" id="KW-1133">Transmembrane helix</keyword>
<feature type="transmembrane region" description="Helical" evidence="1">
    <location>
        <begin position="137"/>
        <end position="159"/>
    </location>
</feature>
<feature type="transmembrane region" description="Helical" evidence="1">
    <location>
        <begin position="88"/>
        <end position="109"/>
    </location>
</feature>
<gene>
    <name evidence="2" type="ORF">GCM10009554_44590</name>
</gene>
<evidence type="ECO:0000313" key="2">
    <source>
        <dbReference type="EMBL" id="GAA0947669.1"/>
    </source>
</evidence>
<dbReference type="EMBL" id="BAAAHK010000011">
    <property type="protein sequence ID" value="GAA0947669.1"/>
    <property type="molecule type" value="Genomic_DNA"/>
</dbReference>
<keyword evidence="1" id="KW-0472">Membrane</keyword>
<evidence type="ECO:0000256" key="1">
    <source>
        <dbReference type="SAM" id="Phobius"/>
    </source>
</evidence>
<protein>
    <recommendedName>
        <fullName evidence="4">DUF998 domain-containing protein</fullName>
    </recommendedName>
</protein>
<proteinExistence type="predicted"/>
<accession>A0ABN1QUH9</accession>